<keyword evidence="1" id="KW-0472">Membrane</keyword>
<feature type="domain" description="Acyltransferase 3" evidence="2">
    <location>
        <begin position="19"/>
        <end position="368"/>
    </location>
</feature>
<feature type="transmembrane region" description="Helical" evidence="1">
    <location>
        <begin position="188"/>
        <end position="205"/>
    </location>
</feature>
<gene>
    <name evidence="3" type="ORF">GK091_20705</name>
</gene>
<evidence type="ECO:0000313" key="3">
    <source>
        <dbReference type="EMBL" id="NEU69320.1"/>
    </source>
</evidence>
<dbReference type="GO" id="GO:0009103">
    <property type="term" value="P:lipopolysaccharide biosynthetic process"/>
    <property type="evidence" value="ECO:0007669"/>
    <property type="project" value="TreeGrafter"/>
</dbReference>
<feature type="transmembrane region" description="Helical" evidence="1">
    <location>
        <begin position="101"/>
        <end position="121"/>
    </location>
</feature>
<dbReference type="InterPro" id="IPR050879">
    <property type="entry name" value="Acyltransferase_3"/>
</dbReference>
<dbReference type="Proteomes" id="UP000477386">
    <property type="component" value="Unassembled WGS sequence"/>
</dbReference>
<sequence>MQNSYTPESTAVSQDGHLRFLDGLRAVAAVFVVIHHQQQPLPTGDKPLLLQLLYRFFFHGHYAVDLFIVLSGFCLMLPALRNNNQLVSNSPLLFFRKRAQRILPPYFLAMALSLLLISTVIGQKTGTRWDASIPVLPFDLFTHVLMIHDIFTSTAPKINGVFWSIAVEWRIYLVFPLLLLLWRRLGGFTTTLLTTTLSLLVWHVLSVMQLPDINLTQWGLCPHYLGLFTMGMMAAYIAYSPSPLCAVIQKKTPWLLLTTVFGVSILLATRFDTLLPWVYTDVLVGLGSVCLLVALKTGRFGRLKAWLSWQPLVLIGTFSYSIYLIHMPILQVIQQYLIFPLNLDALGTTLYLLFIGTALVICLSYLFYLLAERPFIPKKKTTYQQVSSISVS</sequence>
<organism evidence="3 4">
    <name type="scientific">Spirosoma agri</name>
    <dbReference type="NCBI Taxonomy" id="1987381"/>
    <lineage>
        <taxon>Bacteria</taxon>
        <taxon>Pseudomonadati</taxon>
        <taxon>Bacteroidota</taxon>
        <taxon>Cytophagia</taxon>
        <taxon>Cytophagales</taxon>
        <taxon>Cytophagaceae</taxon>
        <taxon>Spirosoma</taxon>
    </lineage>
</organism>
<proteinExistence type="predicted"/>
<dbReference type="PANTHER" id="PTHR23028">
    <property type="entry name" value="ACETYLTRANSFERASE"/>
    <property type="match status" value="1"/>
</dbReference>
<feature type="transmembrane region" description="Helical" evidence="1">
    <location>
        <begin position="161"/>
        <end position="181"/>
    </location>
</feature>
<name>A0A6M0ILW6_9BACT</name>
<dbReference type="GO" id="GO:0016747">
    <property type="term" value="F:acyltransferase activity, transferring groups other than amino-acyl groups"/>
    <property type="evidence" value="ECO:0007669"/>
    <property type="project" value="InterPro"/>
</dbReference>
<feature type="transmembrane region" description="Helical" evidence="1">
    <location>
        <begin position="307"/>
        <end position="330"/>
    </location>
</feature>
<dbReference type="RefSeq" id="WP_164041784.1">
    <property type="nucleotide sequence ID" value="NZ_JAAGNZ010000002.1"/>
</dbReference>
<feature type="transmembrane region" description="Helical" evidence="1">
    <location>
        <begin position="56"/>
        <end position="80"/>
    </location>
</feature>
<evidence type="ECO:0000313" key="4">
    <source>
        <dbReference type="Proteomes" id="UP000477386"/>
    </source>
</evidence>
<keyword evidence="1" id="KW-1133">Transmembrane helix</keyword>
<dbReference type="Pfam" id="PF01757">
    <property type="entry name" value="Acyl_transf_3"/>
    <property type="match status" value="1"/>
</dbReference>
<comment type="caution">
    <text evidence="3">The sequence shown here is derived from an EMBL/GenBank/DDBJ whole genome shotgun (WGS) entry which is preliminary data.</text>
</comment>
<accession>A0A6M0ILW6</accession>
<feature type="transmembrane region" description="Helical" evidence="1">
    <location>
        <begin position="277"/>
        <end position="295"/>
    </location>
</feature>
<dbReference type="GO" id="GO:0016020">
    <property type="term" value="C:membrane"/>
    <property type="evidence" value="ECO:0007669"/>
    <property type="project" value="TreeGrafter"/>
</dbReference>
<protein>
    <submittedName>
        <fullName evidence="3">Acyltransferase</fullName>
    </submittedName>
</protein>
<reference evidence="3 4" key="1">
    <citation type="submission" date="2020-02" db="EMBL/GenBank/DDBJ databases">
        <title>Draft genome sequence of two Spirosoma agri KCTC 52727 and Spirosoma terrae KCTC 52035.</title>
        <authorList>
            <person name="Rojas J."/>
            <person name="Ambika Manirajan B."/>
            <person name="Ratering S."/>
            <person name="Suarez C."/>
            <person name="Schnell S."/>
        </authorList>
    </citation>
    <scope>NUCLEOTIDE SEQUENCE [LARGE SCALE GENOMIC DNA]</scope>
    <source>
        <strain evidence="3 4">KCTC 52727</strain>
    </source>
</reference>
<dbReference type="InterPro" id="IPR002656">
    <property type="entry name" value="Acyl_transf_3_dom"/>
</dbReference>
<feature type="transmembrane region" description="Helical" evidence="1">
    <location>
        <begin position="350"/>
        <end position="371"/>
    </location>
</feature>
<evidence type="ECO:0000256" key="1">
    <source>
        <dbReference type="SAM" id="Phobius"/>
    </source>
</evidence>
<evidence type="ECO:0000259" key="2">
    <source>
        <dbReference type="Pfam" id="PF01757"/>
    </source>
</evidence>
<keyword evidence="4" id="KW-1185">Reference proteome</keyword>
<dbReference type="PANTHER" id="PTHR23028:SF53">
    <property type="entry name" value="ACYL_TRANSF_3 DOMAIN-CONTAINING PROTEIN"/>
    <property type="match status" value="1"/>
</dbReference>
<keyword evidence="3" id="KW-0808">Transferase</keyword>
<dbReference type="EMBL" id="JAAGNZ010000002">
    <property type="protein sequence ID" value="NEU69320.1"/>
    <property type="molecule type" value="Genomic_DNA"/>
</dbReference>
<feature type="transmembrane region" description="Helical" evidence="1">
    <location>
        <begin position="254"/>
        <end position="271"/>
    </location>
</feature>
<keyword evidence="3" id="KW-0012">Acyltransferase</keyword>
<dbReference type="AlphaFoldDB" id="A0A6M0ILW6"/>
<keyword evidence="1" id="KW-0812">Transmembrane</keyword>
<feature type="transmembrane region" description="Helical" evidence="1">
    <location>
        <begin position="225"/>
        <end position="247"/>
    </location>
</feature>